<name>K3Y9W1_SETIT</name>
<keyword evidence="1" id="KW-0472">Membrane</keyword>
<reference evidence="2" key="2">
    <citation type="submission" date="2018-08" db="UniProtKB">
        <authorList>
            <consortium name="EnsemblPlants"/>
        </authorList>
    </citation>
    <scope>IDENTIFICATION</scope>
    <source>
        <strain evidence="2">Yugu1</strain>
    </source>
</reference>
<sequence length="225" mass="24827">MEAADGDDEKPSFRCGCRCLDVARYALAAVMTLLIVSITFNTVKLVLYEQSHDPVRLSVARGLVVCAAATIGGDDSPALMLYHGLRVSSDHGFSYYAANVTACLFAFNVTKGLDDEPFFCFRPNGTVRAVQQREQSYLLMEAAATRRTVMPEPYFVRLHNISSGSLGVRGTFIAERRSGRLNTTSWNVYDCGFVNVAGLERSNSKNDDDLLLDLRYDDRTCVPVA</sequence>
<reference evidence="3" key="1">
    <citation type="journal article" date="2012" name="Nat. Biotechnol.">
        <title>Reference genome sequence of the model plant Setaria.</title>
        <authorList>
            <person name="Bennetzen J.L."/>
            <person name="Schmutz J."/>
            <person name="Wang H."/>
            <person name="Percifield R."/>
            <person name="Hawkins J."/>
            <person name="Pontaroli A.C."/>
            <person name="Estep M."/>
            <person name="Feng L."/>
            <person name="Vaughn J.N."/>
            <person name="Grimwood J."/>
            <person name="Jenkins J."/>
            <person name="Barry K."/>
            <person name="Lindquist E."/>
            <person name="Hellsten U."/>
            <person name="Deshpande S."/>
            <person name="Wang X."/>
            <person name="Wu X."/>
            <person name="Mitros T."/>
            <person name="Triplett J."/>
            <person name="Yang X."/>
            <person name="Ye C.Y."/>
            <person name="Mauro-Herrera M."/>
            <person name="Wang L."/>
            <person name="Li P."/>
            <person name="Sharma M."/>
            <person name="Sharma R."/>
            <person name="Ronald P.C."/>
            <person name="Panaud O."/>
            <person name="Kellogg E.A."/>
            <person name="Brutnell T.P."/>
            <person name="Doust A.N."/>
            <person name="Tuskan G.A."/>
            <person name="Rokhsar D."/>
            <person name="Devos K.M."/>
        </authorList>
    </citation>
    <scope>NUCLEOTIDE SEQUENCE [LARGE SCALE GENOMIC DNA]</scope>
    <source>
        <strain evidence="3">cv. Yugu1</strain>
    </source>
</reference>
<evidence type="ECO:0000313" key="3">
    <source>
        <dbReference type="Proteomes" id="UP000004995"/>
    </source>
</evidence>
<keyword evidence="1" id="KW-0812">Transmembrane</keyword>
<organism evidence="2 3">
    <name type="scientific">Setaria italica</name>
    <name type="common">Foxtail millet</name>
    <name type="synonym">Panicum italicum</name>
    <dbReference type="NCBI Taxonomy" id="4555"/>
    <lineage>
        <taxon>Eukaryota</taxon>
        <taxon>Viridiplantae</taxon>
        <taxon>Streptophyta</taxon>
        <taxon>Embryophyta</taxon>
        <taxon>Tracheophyta</taxon>
        <taxon>Spermatophyta</taxon>
        <taxon>Magnoliopsida</taxon>
        <taxon>Liliopsida</taxon>
        <taxon>Poales</taxon>
        <taxon>Poaceae</taxon>
        <taxon>PACMAD clade</taxon>
        <taxon>Panicoideae</taxon>
        <taxon>Panicodae</taxon>
        <taxon>Paniceae</taxon>
        <taxon>Cenchrinae</taxon>
        <taxon>Setaria</taxon>
    </lineage>
</organism>
<dbReference type="AlphaFoldDB" id="K3Y9W1"/>
<dbReference type="Proteomes" id="UP000004995">
    <property type="component" value="Unassembled WGS sequence"/>
</dbReference>
<dbReference type="HOGENOM" id="CLU_1231697_0_0_1"/>
<keyword evidence="3" id="KW-1185">Reference proteome</keyword>
<feature type="transmembrane region" description="Helical" evidence="1">
    <location>
        <begin position="22"/>
        <end position="43"/>
    </location>
</feature>
<dbReference type="Gramene" id="KQK96753">
    <property type="protein sequence ID" value="KQK96753"/>
    <property type="gene ID" value="SETIT_011003mg"/>
</dbReference>
<protein>
    <submittedName>
        <fullName evidence="2">Uncharacterized protein</fullName>
    </submittedName>
</protein>
<dbReference type="EnsemblPlants" id="KQK96753">
    <property type="protein sequence ID" value="KQK96753"/>
    <property type="gene ID" value="SETIT_011003mg"/>
</dbReference>
<proteinExistence type="predicted"/>
<dbReference type="InParanoid" id="K3Y9W1"/>
<dbReference type="EMBL" id="AGNK02004253">
    <property type="status" value="NOT_ANNOTATED_CDS"/>
    <property type="molecule type" value="Genomic_DNA"/>
</dbReference>
<evidence type="ECO:0000256" key="1">
    <source>
        <dbReference type="SAM" id="Phobius"/>
    </source>
</evidence>
<evidence type="ECO:0000313" key="2">
    <source>
        <dbReference type="EnsemblPlants" id="KQK96753"/>
    </source>
</evidence>
<keyword evidence="1" id="KW-1133">Transmembrane helix</keyword>
<accession>K3Y9W1</accession>